<evidence type="ECO:0000256" key="1">
    <source>
        <dbReference type="ARBA" id="ARBA00004123"/>
    </source>
</evidence>
<feature type="transmembrane region" description="Helical" evidence="8">
    <location>
        <begin position="20"/>
        <end position="37"/>
    </location>
</feature>
<evidence type="ECO:0000259" key="9">
    <source>
        <dbReference type="Pfam" id="PF08704"/>
    </source>
</evidence>
<dbReference type="InterPro" id="IPR049470">
    <property type="entry name" value="TRM61_C"/>
</dbReference>
<dbReference type="Gene3D" id="3.40.50.150">
    <property type="entry name" value="Vaccinia Virus protein VP39"/>
    <property type="match status" value="1"/>
</dbReference>
<organism evidence="10 11">
    <name type="scientific">Camellia sinensis</name>
    <name type="common">Tea plant</name>
    <name type="synonym">Thea sinensis</name>
    <dbReference type="NCBI Taxonomy" id="4442"/>
    <lineage>
        <taxon>Eukaryota</taxon>
        <taxon>Viridiplantae</taxon>
        <taxon>Streptophyta</taxon>
        <taxon>Embryophyta</taxon>
        <taxon>Tracheophyta</taxon>
        <taxon>Spermatophyta</taxon>
        <taxon>Magnoliopsida</taxon>
        <taxon>eudicotyledons</taxon>
        <taxon>Gunneridae</taxon>
        <taxon>Pentapetalae</taxon>
        <taxon>asterids</taxon>
        <taxon>Ericales</taxon>
        <taxon>Theaceae</taxon>
        <taxon>Camellia</taxon>
    </lineage>
</organism>
<keyword evidence="8" id="KW-0812">Transmembrane</keyword>
<comment type="subcellular location">
    <subcellularLocation>
        <location evidence="1">Nucleus</location>
    </subcellularLocation>
</comment>
<gene>
    <name evidence="10" type="ORF">HYC85_000072</name>
</gene>
<protein>
    <recommendedName>
        <fullName evidence="2">tRNA (adenine(58)-N(1))-methyltransferase</fullName>
        <ecNumber evidence="2">2.1.1.220</ecNumber>
    </recommendedName>
</protein>
<dbReference type="PANTHER" id="PTHR12133:SF2">
    <property type="entry name" value="TRNA (ADENINE(58)-N(1))-METHYLTRANSFERASE CATALYTIC SUBUNIT TRMT61A"/>
    <property type="match status" value="1"/>
</dbReference>
<evidence type="ECO:0000256" key="2">
    <source>
        <dbReference type="ARBA" id="ARBA00012796"/>
    </source>
</evidence>
<dbReference type="PROSITE" id="PS51620">
    <property type="entry name" value="SAM_TRM61"/>
    <property type="match status" value="1"/>
</dbReference>
<comment type="caution">
    <text evidence="10">The sequence shown here is derived from an EMBL/GenBank/DDBJ whole genome shotgun (WGS) entry which is preliminary data.</text>
</comment>
<name>A0A7J7FS52_CAMSI</name>
<accession>A0A7J7FS52</accession>
<keyword evidence="4" id="KW-0808">Transferase</keyword>
<dbReference type="InterPro" id="IPR014816">
    <property type="entry name" value="tRNA_MeTrfase_Gcd14"/>
</dbReference>
<dbReference type="Gene3D" id="3.10.330.20">
    <property type="match status" value="1"/>
</dbReference>
<dbReference type="InterPro" id="IPR029063">
    <property type="entry name" value="SAM-dependent_MTases_sf"/>
</dbReference>
<dbReference type="Proteomes" id="UP000593564">
    <property type="component" value="Unassembled WGS sequence"/>
</dbReference>
<keyword evidence="3" id="KW-0489">Methyltransferase</keyword>
<evidence type="ECO:0000256" key="5">
    <source>
        <dbReference type="ARBA" id="ARBA00022691"/>
    </source>
</evidence>
<sequence>MSRNLIGYLTSYDLDFGKEPFLAALYIAYKILVMLLIDPAKKISFNHNISDGDLVIVYEKHDNMKAVKACEISVLQNCFDVFKHLDWIGKPFGLKVFSNKSRFVYLLAPTLELWTLVLCHRTQILYVADISFVIMYLELVYGCLVLESGTESGSLTTSLTRVVALTGHVYTRLIFTNKGLPHLGREDFERTGLSNVVIVRVRDIQCVRGFLMIFVEG</sequence>
<dbReference type="PANTHER" id="PTHR12133">
    <property type="entry name" value="TRNA (ADENINE(58)-N(1))-METHYLTRANSFERASE"/>
    <property type="match status" value="1"/>
</dbReference>
<dbReference type="GO" id="GO:0160107">
    <property type="term" value="F:tRNA (adenine(58)-N1)-methyltransferase activity"/>
    <property type="evidence" value="ECO:0007669"/>
    <property type="project" value="UniProtKB-EC"/>
</dbReference>
<reference evidence="11" key="1">
    <citation type="journal article" date="2020" name="Nat. Commun.">
        <title>Genome assembly of wild tea tree DASZ reveals pedigree and selection history of tea varieties.</title>
        <authorList>
            <person name="Zhang W."/>
            <person name="Zhang Y."/>
            <person name="Qiu H."/>
            <person name="Guo Y."/>
            <person name="Wan H."/>
            <person name="Zhang X."/>
            <person name="Scossa F."/>
            <person name="Alseekh S."/>
            <person name="Zhang Q."/>
            <person name="Wang P."/>
            <person name="Xu L."/>
            <person name="Schmidt M.H."/>
            <person name="Jia X."/>
            <person name="Li D."/>
            <person name="Zhu A."/>
            <person name="Guo F."/>
            <person name="Chen W."/>
            <person name="Ni D."/>
            <person name="Usadel B."/>
            <person name="Fernie A.R."/>
            <person name="Wen W."/>
        </authorList>
    </citation>
    <scope>NUCLEOTIDE SEQUENCE [LARGE SCALE GENOMIC DNA]</scope>
    <source>
        <strain evidence="11">cv. G240</strain>
    </source>
</reference>
<dbReference type="Pfam" id="PF08704">
    <property type="entry name" value="GCD14"/>
    <property type="match status" value="1"/>
</dbReference>
<dbReference type="AlphaFoldDB" id="A0A7J7FS52"/>
<evidence type="ECO:0000256" key="8">
    <source>
        <dbReference type="SAM" id="Phobius"/>
    </source>
</evidence>
<keyword evidence="11" id="KW-1185">Reference proteome</keyword>
<dbReference type="GO" id="GO:0005634">
    <property type="term" value="C:nucleus"/>
    <property type="evidence" value="ECO:0007669"/>
    <property type="project" value="UniProtKB-SubCell"/>
</dbReference>
<evidence type="ECO:0000256" key="7">
    <source>
        <dbReference type="ARBA" id="ARBA00023242"/>
    </source>
</evidence>
<keyword evidence="5" id="KW-0949">S-adenosyl-L-methionine</keyword>
<feature type="domain" description="tRNA (adenine(58)-N(1))-methyltransferase catalytic subunit TRM61 C-terminal" evidence="9">
    <location>
        <begin position="103"/>
        <end position="210"/>
    </location>
</feature>
<evidence type="ECO:0000256" key="6">
    <source>
        <dbReference type="ARBA" id="ARBA00022694"/>
    </source>
</evidence>
<dbReference type="EC" id="2.1.1.220" evidence="2"/>
<evidence type="ECO:0000256" key="3">
    <source>
        <dbReference type="ARBA" id="ARBA00022603"/>
    </source>
</evidence>
<dbReference type="SUPFAM" id="SSF53335">
    <property type="entry name" value="S-adenosyl-L-methionine-dependent methyltransferases"/>
    <property type="match status" value="1"/>
</dbReference>
<proteinExistence type="predicted"/>
<keyword evidence="8" id="KW-1133">Transmembrane helix</keyword>
<reference evidence="10 11" key="2">
    <citation type="submission" date="2020-07" db="EMBL/GenBank/DDBJ databases">
        <title>Genome assembly of wild tea tree DASZ reveals pedigree and selection history of tea varieties.</title>
        <authorList>
            <person name="Zhang W."/>
        </authorList>
    </citation>
    <scope>NUCLEOTIDE SEQUENCE [LARGE SCALE GENOMIC DNA]</scope>
    <source>
        <strain evidence="11">cv. G240</strain>
        <tissue evidence="10">Leaf</tissue>
    </source>
</reference>
<evidence type="ECO:0000313" key="10">
    <source>
        <dbReference type="EMBL" id="KAF5929876.1"/>
    </source>
</evidence>
<keyword evidence="7" id="KW-0539">Nucleus</keyword>
<evidence type="ECO:0000256" key="4">
    <source>
        <dbReference type="ARBA" id="ARBA00022679"/>
    </source>
</evidence>
<dbReference type="GO" id="GO:0030488">
    <property type="term" value="P:tRNA methylation"/>
    <property type="evidence" value="ECO:0007669"/>
    <property type="project" value="InterPro"/>
</dbReference>
<keyword evidence="8" id="KW-0472">Membrane</keyword>
<evidence type="ECO:0000313" key="11">
    <source>
        <dbReference type="Proteomes" id="UP000593564"/>
    </source>
</evidence>
<keyword evidence="6" id="KW-0819">tRNA processing</keyword>
<dbReference type="GO" id="GO:0031515">
    <property type="term" value="C:tRNA (m1A) methyltransferase complex"/>
    <property type="evidence" value="ECO:0007669"/>
    <property type="project" value="InterPro"/>
</dbReference>
<dbReference type="EMBL" id="JACBKZ010000883">
    <property type="protein sequence ID" value="KAF5929876.1"/>
    <property type="molecule type" value="Genomic_DNA"/>
</dbReference>